<accession>A0AC61RJR7</accession>
<organism evidence="1 2">
    <name type="scientific">Lepagella muris</name>
    <dbReference type="NCBI Taxonomy" id="3032870"/>
    <lineage>
        <taxon>Bacteria</taxon>
        <taxon>Pseudomonadati</taxon>
        <taxon>Bacteroidota</taxon>
        <taxon>Bacteroidia</taxon>
        <taxon>Bacteroidales</taxon>
        <taxon>Muribaculaceae</taxon>
        <taxon>Lepagella</taxon>
    </lineage>
</organism>
<evidence type="ECO:0000313" key="2">
    <source>
        <dbReference type="Proteomes" id="UP000306319"/>
    </source>
</evidence>
<reference evidence="1" key="1">
    <citation type="submission" date="2019-04" db="EMBL/GenBank/DDBJ databases">
        <title>Microbes associate with the intestines of laboratory mice.</title>
        <authorList>
            <person name="Navarre W."/>
            <person name="Wong E."/>
            <person name="Huang K."/>
            <person name="Tropini C."/>
            <person name="Ng K."/>
            <person name="Yu B."/>
        </authorList>
    </citation>
    <scope>NUCLEOTIDE SEQUENCE</scope>
    <source>
        <strain evidence="1">NM04_E33</strain>
    </source>
</reference>
<name>A0AC61RJR7_9BACT</name>
<dbReference type="Proteomes" id="UP000306319">
    <property type="component" value="Unassembled WGS sequence"/>
</dbReference>
<comment type="caution">
    <text evidence="1">The sequence shown here is derived from an EMBL/GenBank/DDBJ whole genome shotgun (WGS) entry which is preliminary data.</text>
</comment>
<keyword evidence="2" id="KW-1185">Reference proteome</keyword>
<evidence type="ECO:0000313" key="1">
    <source>
        <dbReference type="EMBL" id="TGY80877.1"/>
    </source>
</evidence>
<protein>
    <submittedName>
        <fullName evidence="1">Uncharacterized protein</fullName>
    </submittedName>
</protein>
<gene>
    <name evidence="1" type="ORF">E5331_00425</name>
</gene>
<dbReference type="EMBL" id="SRYB01000001">
    <property type="protein sequence ID" value="TGY80877.1"/>
    <property type="molecule type" value="Genomic_DNA"/>
</dbReference>
<sequence length="290" mass="32111">MKTLNEQVNEIKVANTSKASKKAALAKLGITPYEISIILADVEGAVTGRFTFGVEMECFVNSGAIRTAAERTGMAYEYEGYNHNDGHSYFKFTTDGSLGGMPDPIECVSPVLAGTDGKKMLKNACKTLNMADAKVNSTCGLHVHIGAAKLTAKQYSNVFVNYMYLEAVIDTFMAQSRRANNAYYAATLQDHKYGLTSATSIEAVRGVLESRYHKVNAHSYARHKTIEFRQHSGTTNYEKIINWVNFCGKLVIWSKKNRLTAPVASIDEIPFLTNEEKSFFKARAEHFASL</sequence>
<proteinExistence type="predicted"/>